<dbReference type="Gene3D" id="1.10.10.10">
    <property type="entry name" value="Winged helix-like DNA-binding domain superfamily/Winged helix DNA-binding domain"/>
    <property type="match status" value="1"/>
</dbReference>
<evidence type="ECO:0000256" key="1">
    <source>
        <dbReference type="ARBA" id="ARBA00009437"/>
    </source>
</evidence>
<dbReference type="Pfam" id="PF03466">
    <property type="entry name" value="LysR_substrate"/>
    <property type="match status" value="1"/>
</dbReference>
<dbReference type="FunFam" id="3.40.190.290:FF:000001">
    <property type="entry name" value="Transcriptional regulator, LysR family"/>
    <property type="match status" value="1"/>
</dbReference>
<dbReference type="FunFam" id="1.10.10.10:FF:000001">
    <property type="entry name" value="LysR family transcriptional regulator"/>
    <property type="match status" value="1"/>
</dbReference>
<organism evidence="6 7">
    <name type="scientific">Dyella japonica A8</name>
    <dbReference type="NCBI Taxonomy" id="1217721"/>
    <lineage>
        <taxon>Bacteria</taxon>
        <taxon>Pseudomonadati</taxon>
        <taxon>Pseudomonadota</taxon>
        <taxon>Gammaproteobacteria</taxon>
        <taxon>Lysobacterales</taxon>
        <taxon>Rhodanobacteraceae</taxon>
        <taxon>Dyella</taxon>
    </lineage>
</organism>
<dbReference type="SUPFAM" id="SSF46785">
    <property type="entry name" value="Winged helix' DNA-binding domain"/>
    <property type="match status" value="1"/>
</dbReference>
<evidence type="ECO:0000259" key="5">
    <source>
        <dbReference type="PROSITE" id="PS50931"/>
    </source>
</evidence>
<dbReference type="OrthoDB" id="9810065at2"/>
<accession>A0A075K2P2</accession>
<comment type="similarity">
    <text evidence="1">Belongs to the LysR transcriptional regulatory family.</text>
</comment>
<dbReference type="InterPro" id="IPR000847">
    <property type="entry name" value="LysR_HTH_N"/>
</dbReference>
<sequence>MEPYRFGDIAAFVAAVRSGSFTAAATGLGLTRSAVGKSITRLESQLGVRLLHRTTRKLSLTDEGAVVYDRWRQILEELEDVDATMALRRSHPTGTLRLMVPPSLGRRHVLPVIHDYLKQWPELRAELWFTDRFVSLIDEGFDIAVRIGAPKDDSLILTRTVAWQQFIVCASPEYLARRGAPLKPDDLADHDTIVYINAERPRPWRLQTEGGAYLYEGPGRISVDNSEAIRESALAGFGLAHLADYVIGDDLRAGRLVEVLRAYRPPPDPIRLVYPSKRHLTPRTRAFIDFLVDRWAAGAPWESAAMNIGD</sequence>
<evidence type="ECO:0000313" key="7">
    <source>
        <dbReference type="Proteomes" id="UP000027987"/>
    </source>
</evidence>
<protein>
    <submittedName>
        <fullName evidence="6">LysR family transcriptional regulator</fullName>
    </submittedName>
</protein>
<dbReference type="GO" id="GO:0003700">
    <property type="term" value="F:DNA-binding transcription factor activity"/>
    <property type="evidence" value="ECO:0007669"/>
    <property type="project" value="InterPro"/>
</dbReference>
<dbReference type="STRING" id="1217721.HY57_13595"/>
<dbReference type="GO" id="GO:0043565">
    <property type="term" value="F:sequence-specific DNA binding"/>
    <property type="evidence" value="ECO:0007669"/>
    <property type="project" value="TreeGrafter"/>
</dbReference>
<dbReference type="Pfam" id="PF00126">
    <property type="entry name" value="HTH_1"/>
    <property type="match status" value="1"/>
</dbReference>
<keyword evidence="2" id="KW-0805">Transcription regulation</keyword>
<keyword evidence="4" id="KW-0804">Transcription</keyword>
<evidence type="ECO:0000256" key="4">
    <source>
        <dbReference type="ARBA" id="ARBA00023163"/>
    </source>
</evidence>
<dbReference type="RefSeq" id="WP_019467529.1">
    <property type="nucleotide sequence ID" value="NZ_ALOY01000184.1"/>
</dbReference>
<dbReference type="InterPro" id="IPR058163">
    <property type="entry name" value="LysR-type_TF_proteobact-type"/>
</dbReference>
<dbReference type="Proteomes" id="UP000027987">
    <property type="component" value="Chromosome"/>
</dbReference>
<dbReference type="PATRIC" id="fig|1217721.7.peg.2805"/>
<evidence type="ECO:0000313" key="6">
    <source>
        <dbReference type="EMBL" id="AIF48210.1"/>
    </source>
</evidence>
<dbReference type="PROSITE" id="PS50931">
    <property type="entry name" value="HTH_LYSR"/>
    <property type="match status" value="1"/>
</dbReference>
<dbReference type="KEGG" id="dja:HY57_13595"/>
<keyword evidence="3" id="KW-0238">DNA-binding</keyword>
<reference evidence="6 7" key="1">
    <citation type="submission" date="2014-07" db="EMBL/GenBank/DDBJ databases">
        <title>Complete Genome Sequence of Dyella japonica Strain A8 Isolated from Malaysian Tropical Soil.</title>
        <authorList>
            <person name="Hui R.K.H."/>
            <person name="Chen J.-W."/>
            <person name="Chan K.-G."/>
            <person name="Leung F.C.C."/>
        </authorList>
    </citation>
    <scope>NUCLEOTIDE SEQUENCE [LARGE SCALE GENOMIC DNA]</scope>
    <source>
        <strain evidence="6 7">A8</strain>
    </source>
</reference>
<gene>
    <name evidence="6" type="ORF">HY57_13595</name>
</gene>
<dbReference type="PRINTS" id="PR00039">
    <property type="entry name" value="HTHLYSR"/>
</dbReference>
<dbReference type="Gene3D" id="3.40.190.290">
    <property type="match status" value="1"/>
</dbReference>
<dbReference type="InterPro" id="IPR005119">
    <property type="entry name" value="LysR_subst-bd"/>
</dbReference>
<proteinExistence type="inferred from homology"/>
<dbReference type="GO" id="GO:0006351">
    <property type="term" value="P:DNA-templated transcription"/>
    <property type="evidence" value="ECO:0007669"/>
    <property type="project" value="TreeGrafter"/>
</dbReference>
<dbReference type="AlphaFoldDB" id="A0A075K2P2"/>
<dbReference type="SUPFAM" id="SSF53850">
    <property type="entry name" value="Periplasmic binding protein-like II"/>
    <property type="match status" value="1"/>
</dbReference>
<dbReference type="InterPro" id="IPR036390">
    <property type="entry name" value="WH_DNA-bd_sf"/>
</dbReference>
<name>A0A075K2P2_9GAMM</name>
<dbReference type="CDD" id="cd08422">
    <property type="entry name" value="PBP2_CrgA_like"/>
    <property type="match status" value="1"/>
</dbReference>
<feature type="domain" description="HTH lysR-type" evidence="5">
    <location>
        <begin position="4"/>
        <end position="61"/>
    </location>
</feature>
<dbReference type="PANTHER" id="PTHR30537:SF5">
    <property type="entry name" value="HTH-TYPE TRANSCRIPTIONAL ACTIVATOR TTDR-RELATED"/>
    <property type="match status" value="1"/>
</dbReference>
<keyword evidence="7" id="KW-1185">Reference proteome</keyword>
<dbReference type="EMBL" id="CP008884">
    <property type="protein sequence ID" value="AIF48210.1"/>
    <property type="molecule type" value="Genomic_DNA"/>
</dbReference>
<dbReference type="HOGENOM" id="CLU_039613_16_2_6"/>
<dbReference type="PANTHER" id="PTHR30537">
    <property type="entry name" value="HTH-TYPE TRANSCRIPTIONAL REGULATOR"/>
    <property type="match status" value="1"/>
</dbReference>
<evidence type="ECO:0000256" key="3">
    <source>
        <dbReference type="ARBA" id="ARBA00023125"/>
    </source>
</evidence>
<dbReference type="InterPro" id="IPR036388">
    <property type="entry name" value="WH-like_DNA-bd_sf"/>
</dbReference>
<evidence type="ECO:0000256" key="2">
    <source>
        <dbReference type="ARBA" id="ARBA00023015"/>
    </source>
</evidence>